<dbReference type="EMBL" id="JABFCR010000073">
    <property type="protein sequence ID" value="NNU34836.1"/>
    <property type="molecule type" value="Genomic_DNA"/>
</dbReference>
<protein>
    <submittedName>
        <fullName evidence="2">Glycosyltransferase</fullName>
    </submittedName>
</protein>
<evidence type="ECO:0000313" key="3">
    <source>
        <dbReference type="Proteomes" id="UP000566071"/>
    </source>
</evidence>
<reference evidence="2 3" key="1">
    <citation type="submission" date="2020-05" db="EMBL/GenBank/DDBJ databases">
        <authorList>
            <person name="Khan S.A."/>
            <person name="Jeon C.O."/>
            <person name="Chun B.H."/>
        </authorList>
    </citation>
    <scope>NUCLEOTIDE SEQUENCE [LARGE SCALE GENOMIC DNA]</scope>
    <source>
        <strain evidence="2 3">S1162</strain>
    </source>
</reference>
<keyword evidence="3" id="KW-1185">Reference proteome</keyword>
<comment type="caution">
    <text evidence="2">The sequence shown here is derived from an EMBL/GenBank/DDBJ whole genome shotgun (WGS) entry which is preliminary data.</text>
</comment>
<sequence>MKILQINASYKPAYIYGGPTMSVAKLSEQLVNAGNEVTVFTTTANGKYELAIDPNKSILVDGVSVTYFKRITKDHSHLSPGLLLNLWRNVRKFDIIHIHAWWNLVSVFSAFIALTGERTGSNLSSRNFK</sequence>
<dbReference type="InterPro" id="IPR028098">
    <property type="entry name" value="Glyco_trans_4-like_N"/>
</dbReference>
<dbReference type="Pfam" id="PF13439">
    <property type="entry name" value="Glyco_transf_4"/>
    <property type="match status" value="1"/>
</dbReference>
<evidence type="ECO:0000259" key="1">
    <source>
        <dbReference type="Pfam" id="PF13439"/>
    </source>
</evidence>
<organism evidence="2 3">
    <name type="scientific">Mucilaginibacter humi</name>
    <dbReference type="NCBI Taxonomy" id="2732510"/>
    <lineage>
        <taxon>Bacteria</taxon>
        <taxon>Pseudomonadati</taxon>
        <taxon>Bacteroidota</taxon>
        <taxon>Sphingobacteriia</taxon>
        <taxon>Sphingobacteriales</taxon>
        <taxon>Sphingobacteriaceae</taxon>
        <taxon>Mucilaginibacter</taxon>
    </lineage>
</organism>
<evidence type="ECO:0000313" key="2">
    <source>
        <dbReference type="EMBL" id="NNU34836.1"/>
    </source>
</evidence>
<dbReference type="Proteomes" id="UP000566071">
    <property type="component" value="Unassembled WGS sequence"/>
</dbReference>
<proteinExistence type="predicted"/>
<dbReference type="RefSeq" id="WP_175270503.1">
    <property type="nucleotide sequence ID" value="NZ_JABFCR010000073.1"/>
</dbReference>
<dbReference type="SUPFAM" id="SSF53756">
    <property type="entry name" value="UDP-Glycosyltransferase/glycogen phosphorylase"/>
    <property type="match status" value="1"/>
</dbReference>
<dbReference type="Gene3D" id="3.40.50.2000">
    <property type="entry name" value="Glycogen Phosphorylase B"/>
    <property type="match status" value="1"/>
</dbReference>
<name>A0ABX1W5A9_9SPHI</name>
<gene>
    <name evidence="2" type="ORF">HK413_13645</name>
</gene>
<feature type="domain" description="Glycosyltransferase subfamily 4-like N-terminal" evidence="1">
    <location>
        <begin position="16"/>
        <end position="112"/>
    </location>
</feature>
<accession>A0ABX1W5A9</accession>